<evidence type="ECO:0000313" key="1">
    <source>
        <dbReference type="EMBL" id="GKX57239.1"/>
    </source>
</evidence>
<evidence type="ECO:0000313" key="2">
    <source>
        <dbReference type="Proteomes" id="UP001058124"/>
    </source>
</evidence>
<organism evidence="1 2">
    <name type="scientific">Leminorella grimontii</name>
    <dbReference type="NCBI Taxonomy" id="82981"/>
    <lineage>
        <taxon>Bacteria</taxon>
        <taxon>Pseudomonadati</taxon>
        <taxon>Pseudomonadota</taxon>
        <taxon>Gammaproteobacteria</taxon>
        <taxon>Enterobacterales</taxon>
        <taxon>Budviciaceae</taxon>
        <taxon>Leminorella</taxon>
    </lineage>
</organism>
<keyword evidence="2" id="KW-1185">Reference proteome</keyword>
<dbReference type="EMBL" id="BRLH01000012">
    <property type="protein sequence ID" value="GKX57239.1"/>
    <property type="molecule type" value="Genomic_DNA"/>
</dbReference>
<protein>
    <submittedName>
        <fullName evidence="1">Uncharacterized protein</fullName>
    </submittedName>
</protein>
<proteinExistence type="predicted"/>
<comment type="caution">
    <text evidence="1">The sequence shown here is derived from an EMBL/GenBank/DDBJ whole genome shotgun (WGS) entry which is preliminary data.</text>
</comment>
<sequence>MTIVAALIGLVAILFLFRRRGRNIAALTFIIFSGAWIWQAHFTWQGYFWVNGSELEQLAHKISDYGKIRSLSMGKDGSYRGGDGVVHYDAYRTLNGVRVTHYPHNVDAEGHGTGIFIDDYCRENDISPDFYYELRQKLEILKINGFSVMDNGDIYFNLWMQTGVSRTINLIRIDDGTHPLDGETLEKLGERWYIATIT</sequence>
<accession>A0AAV5N8E1</accession>
<gene>
    <name evidence="1" type="ORF">SOASR030_33510</name>
</gene>
<dbReference type="AlphaFoldDB" id="A0AAV5N8E1"/>
<reference evidence="1" key="1">
    <citation type="submission" date="2022-06" db="EMBL/GenBank/DDBJ databases">
        <title>Draft genome sequences of Leminorella grimontii str. JCM5902.</title>
        <authorList>
            <person name="Wakabayashi Y."/>
            <person name="Kojima K."/>
        </authorList>
    </citation>
    <scope>NUCLEOTIDE SEQUENCE</scope>
    <source>
        <strain evidence="1">JCM 5902</strain>
    </source>
</reference>
<name>A0AAV5N8E1_9GAMM</name>
<dbReference type="Proteomes" id="UP001058124">
    <property type="component" value="Unassembled WGS sequence"/>
</dbReference>